<dbReference type="CDD" id="cd01647">
    <property type="entry name" value="RT_LTR"/>
    <property type="match status" value="1"/>
</dbReference>
<evidence type="ECO:0000256" key="4">
    <source>
        <dbReference type="ARBA" id="ARBA00022722"/>
    </source>
</evidence>
<feature type="region of interest" description="Disordered" evidence="8">
    <location>
        <begin position="373"/>
        <end position="434"/>
    </location>
</feature>
<dbReference type="InterPro" id="IPR041373">
    <property type="entry name" value="RT_RNaseH"/>
</dbReference>
<dbReference type="PROSITE" id="PS50994">
    <property type="entry name" value="INTEGRASE"/>
    <property type="match status" value="1"/>
</dbReference>
<dbReference type="InParanoid" id="A0A168R7C5"/>
<dbReference type="Pfam" id="PF17917">
    <property type="entry name" value="RT_RNaseH"/>
    <property type="match status" value="1"/>
</dbReference>
<feature type="domain" description="Integrase catalytic" evidence="10">
    <location>
        <begin position="1204"/>
        <end position="1348"/>
    </location>
</feature>
<dbReference type="InterPro" id="IPR043502">
    <property type="entry name" value="DNA/RNA_pol_sf"/>
</dbReference>
<protein>
    <recommendedName>
        <fullName evidence="1">RNA-directed DNA polymerase</fullName>
        <ecNumber evidence="1">2.7.7.49</ecNumber>
    </recommendedName>
</protein>
<dbReference type="FunFam" id="3.10.20.370:FF:000001">
    <property type="entry name" value="Retrovirus-related Pol polyprotein from transposon 17.6-like protein"/>
    <property type="match status" value="1"/>
</dbReference>
<dbReference type="SUPFAM" id="SSF56672">
    <property type="entry name" value="DNA/RNA polymerases"/>
    <property type="match status" value="1"/>
</dbReference>
<dbReference type="InterPro" id="IPR043128">
    <property type="entry name" value="Rev_trsase/Diguanyl_cyclase"/>
</dbReference>
<proteinExistence type="predicted"/>
<evidence type="ECO:0000256" key="3">
    <source>
        <dbReference type="ARBA" id="ARBA00022695"/>
    </source>
</evidence>
<dbReference type="InterPro" id="IPR050951">
    <property type="entry name" value="Retrovirus_Pol_polyprotein"/>
</dbReference>
<dbReference type="PANTHER" id="PTHR37984:SF5">
    <property type="entry name" value="PROTEIN NYNRIN-LIKE"/>
    <property type="match status" value="1"/>
</dbReference>
<keyword evidence="4" id="KW-0540">Nuclease</keyword>
<evidence type="ECO:0000313" key="12">
    <source>
        <dbReference type="Proteomes" id="UP000078561"/>
    </source>
</evidence>
<dbReference type="CDD" id="cd09274">
    <property type="entry name" value="RNase_HI_RT_Ty3"/>
    <property type="match status" value="1"/>
</dbReference>
<dbReference type="GO" id="GO:0016787">
    <property type="term" value="F:hydrolase activity"/>
    <property type="evidence" value="ECO:0007669"/>
    <property type="project" value="UniProtKB-KW"/>
</dbReference>
<keyword evidence="12" id="KW-1185">Reference proteome</keyword>
<keyword evidence="3" id="KW-0548">Nucleotidyltransferase</keyword>
<dbReference type="InterPro" id="IPR036397">
    <property type="entry name" value="RNaseH_sf"/>
</dbReference>
<dbReference type="Gene3D" id="3.30.70.270">
    <property type="match status" value="1"/>
</dbReference>
<dbReference type="PROSITE" id="PS50878">
    <property type="entry name" value="RT_POL"/>
    <property type="match status" value="1"/>
</dbReference>
<dbReference type="InterPro" id="IPR041588">
    <property type="entry name" value="Integrase_H2C2"/>
</dbReference>
<dbReference type="EC" id="2.7.7.49" evidence="1"/>
<feature type="domain" description="Reverse transcriptase" evidence="9">
    <location>
        <begin position="712"/>
        <end position="898"/>
    </location>
</feature>
<name>A0A168R7C5_ABSGL</name>
<dbReference type="CDD" id="cd00303">
    <property type="entry name" value="retropepsin_like"/>
    <property type="match status" value="1"/>
</dbReference>
<dbReference type="OrthoDB" id="10058156at2759"/>
<dbReference type="GO" id="GO:0005634">
    <property type="term" value="C:nucleus"/>
    <property type="evidence" value="ECO:0007669"/>
    <property type="project" value="UniProtKB-ARBA"/>
</dbReference>
<dbReference type="GO" id="GO:0004519">
    <property type="term" value="F:endonuclease activity"/>
    <property type="evidence" value="ECO:0007669"/>
    <property type="project" value="UniProtKB-KW"/>
</dbReference>
<dbReference type="Gene3D" id="1.10.340.70">
    <property type="match status" value="1"/>
</dbReference>
<dbReference type="SUPFAM" id="SSF53098">
    <property type="entry name" value="Ribonuclease H-like"/>
    <property type="match status" value="1"/>
</dbReference>
<dbReference type="Pfam" id="PF17921">
    <property type="entry name" value="Integrase_H2C2"/>
    <property type="match status" value="1"/>
</dbReference>
<keyword evidence="7" id="KW-0695">RNA-directed DNA polymerase</keyword>
<keyword evidence="5" id="KW-0255">Endonuclease</keyword>
<dbReference type="Pfam" id="PF00665">
    <property type="entry name" value="rve"/>
    <property type="match status" value="1"/>
</dbReference>
<dbReference type="InterPro" id="IPR012337">
    <property type="entry name" value="RNaseH-like_sf"/>
</dbReference>
<accession>A0A168R7C5</accession>
<dbReference type="Pfam" id="PF00078">
    <property type="entry name" value="RVT_1"/>
    <property type="match status" value="1"/>
</dbReference>
<dbReference type="Gene3D" id="2.40.70.10">
    <property type="entry name" value="Acid Proteases"/>
    <property type="match status" value="1"/>
</dbReference>
<dbReference type="InterPro" id="IPR001584">
    <property type="entry name" value="Integrase_cat-core"/>
</dbReference>
<keyword evidence="2" id="KW-0808">Transferase</keyword>
<evidence type="ECO:0000313" key="11">
    <source>
        <dbReference type="EMBL" id="SAM06225.1"/>
    </source>
</evidence>
<evidence type="ECO:0000259" key="10">
    <source>
        <dbReference type="PROSITE" id="PS50994"/>
    </source>
</evidence>
<keyword evidence="6" id="KW-0378">Hydrolase</keyword>
<evidence type="ECO:0000256" key="8">
    <source>
        <dbReference type="SAM" id="MobiDB-lite"/>
    </source>
</evidence>
<evidence type="ECO:0000256" key="7">
    <source>
        <dbReference type="ARBA" id="ARBA00022918"/>
    </source>
</evidence>
<dbReference type="Proteomes" id="UP000078561">
    <property type="component" value="Unassembled WGS sequence"/>
</dbReference>
<organism evidence="11">
    <name type="scientific">Absidia glauca</name>
    <name type="common">Pin mould</name>
    <dbReference type="NCBI Taxonomy" id="4829"/>
    <lineage>
        <taxon>Eukaryota</taxon>
        <taxon>Fungi</taxon>
        <taxon>Fungi incertae sedis</taxon>
        <taxon>Mucoromycota</taxon>
        <taxon>Mucoromycotina</taxon>
        <taxon>Mucoromycetes</taxon>
        <taxon>Mucorales</taxon>
        <taxon>Cunninghamellaceae</taxon>
        <taxon>Absidia</taxon>
    </lineage>
</organism>
<dbReference type="STRING" id="4829.A0A168R7C5"/>
<evidence type="ECO:0000256" key="5">
    <source>
        <dbReference type="ARBA" id="ARBA00022759"/>
    </source>
</evidence>
<dbReference type="GO" id="GO:0015074">
    <property type="term" value="P:DNA integration"/>
    <property type="evidence" value="ECO:0007669"/>
    <property type="project" value="InterPro"/>
</dbReference>
<evidence type="ECO:0000256" key="6">
    <source>
        <dbReference type="ARBA" id="ARBA00022801"/>
    </source>
</evidence>
<gene>
    <name evidence="11" type="primary">ABSGL_12107.1 scaffold 12613</name>
</gene>
<dbReference type="GO" id="GO:0003964">
    <property type="term" value="F:RNA-directed DNA polymerase activity"/>
    <property type="evidence" value="ECO:0007669"/>
    <property type="project" value="UniProtKB-KW"/>
</dbReference>
<dbReference type="InterPro" id="IPR000477">
    <property type="entry name" value="RT_dom"/>
</dbReference>
<evidence type="ECO:0000259" key="9">
    <source>
        <dbReference type="PROSITE" id="PS50878"/>
    </source>
</evidence>
<dbReference type="Gene3D" id="3.30.420.10">
    <property type="entry name" value="Ribonuclease H-like superfamily/Ribonuclease H"/>
    <property type="match status" value="1"/>
</dbReference>
<dbReference type="Gene3D" id="3.10.10.10">
    <property type="entry name" value="HIV Type 1 Reverse Transcriptase, subunit A, domain 1"/>
    <property type="match status" value="1"/>
</dbReference>
<evidence type="ECO:0000256" key="2">
    <source>
        <dbReference type="ARBA" id="ARBA00022679"/>
    </source>
</evidence>
<dbReference type="GO" id="GO:0003676">
    <property type="term" value="F:nucleic acid binding"/>
    <property type="evidence" value="ECO:0007669"/>
    <property type="project" value="InterPro"/>
</dbReference>
<dbReference type="EMBL" id="LT554540">
    <property type="protein sequence ID" value="SAM06225.1"/>
    <property type="molecule type" value="Genomic_DNA"/>
</dbReference>
<dbReference type="PANTHER" id="PTHR37984">
    <property type="entry name" value="PROTEIN CBG26694"/>
    <property type="match status" value="1"/>
</dbReference>
<sequence length="1348" mass="150472">MESPMQNTTTTTTVNHDIKMVDASLSPLEKAKQTVAKLEVTTHDLCAQVDATSPDGTAFDDILLACTAAADRLDRAKAMYLRLFPNEPMFGGAKTSDAEADIKTEDIPGLKTEADEDLPMAKVYLAAKPFVDHFEKLFILKKVNINDVYPRYLEWSLGSAYRKHVAKKRGELAPGSVETWEMAKEWLLKFKDTPANRWKNLQALVKLEVEYGESSDDLHHRLSRDFERLGAEKFTAAEVLLASALRSAPHTWSGKLHDTMEKSITKGPMSLNDALQMLSSIGLVSPRPDKRKDAGSSGSAPSVKRFSRDRGSSSSSSSRPAPTGHHGNNSNGTGKMCAKQGCGAPYTHDHNEVCAFKNANVDWNLMRANQRIDRSRAAADKTTSGKSTSHKHARAANKPAAKSTSRQAVRSSRTPSTSSSAKSASSPPTIARPWGDHQTVIQMQDELTRQAQAALLEDLEMDFVQEQAGALSLSTDSPIDKMDCKYSRTQAKENLKLTDSGLENSDEVYVPITVENVQIMALVDGGANFTSLDQKFCLKNKIPFVKYDAPESITLADTNVKGFSYGKTDPLTIFYNAKTYRAQFDVMHLAFGRRMSIGTDFMKVLGIGYTGLAVSWTLPNKTEEDSPFKDIVTPNQDPFGSPQQQKALLDFIQPSLDANQSIPPDSFCTHPDAVVYLDTPPDAAGFRAQYKIADTLKPVVHEAVQKWEAQGIITRVPSNVDNRWNSPLTLAPKKDSSGKYTAKRPCLDPRHINKYLKEDRFPLPKIGDIFLKLKDAVVYTTLDLTNAFHRFPIHPPDQHKTAFTSVDGLQYMFRGCPFGLKPISSKFQRVMTTLFSRDPFHSFVATFVDDIVINSKTYNSHAAHVKMVIDELTQVNLTLNPQKCHFAQKTIYLLGFCVKANGEFTLDMRKVTNVQEWPQPVTGKQIQQFLGHDGKLGALWTKDHSVAFQKIKDAMLHSSAIHAPKDDLPFHVATDASDVGIVAVLYQVGAEGEMFVNGFMARALSKSERNYGITKKELLAVIFAFNKFHQHLWGRHFTLYTDHKALVYIHTQKDLNAMMTKWFDTLLDYQFEVVHLPGFKNILPDQLSRLFPTAKDLGEQSVSDQVTLDDSTAPQHIKMMRATHKAYLEDNHMEPPTDKEKKEVLVKAHLFGHFGADAIVKAIHNNGMHWTNLRKEALELVQNCVPCQRFNIVKSGYNPHRPIHAKLPGDHWAIDLTGPLPTTEEQNTYLLVRIDICSRFVILRPLKDKTAESVVKAIIPVFCDFGIPRIVQSDNGKEFVNQVMTRFKLKAGFDHRLITPYYPQSNGSAERAVGISKMVIKKMVEGAPEHWDICTPVAQLAINNKEAE</sequence>
<feature type="compositionally biased region" description="Low complexity" evidence="8">
    <location>
        <begin position="410"/>
        <end position="429"/>
    </location>
</feature>
<reference evidence="11" key="1">
    <citation type="submission" date="2016-04" db="EMBL/GenBank/DDBJ databases">
        <authorList>
            <person name="Evans L.H."/>
            <person name="Alamgir A."/>
            <person name="Owens N."/>
            <person name="Weber N.D."/>
            <person name="Virtaneva K."/>
            <person name="Barbian K."/>
            <person name="Babar A."/>
            <person name="Rosenke K."/>
        </authorList>
    </citation>
    <scope>NUCLEOTIDE SEQUENCE [LARGE SCALE GENOMIC DNA]</scope>
    <source>
        <strain evidence="11">CBS 101.48</strain>
    </source>
</reference>
<dbReference type="InterPro" id="IPR021109">
    <property type="entry name" value="Peptidase_aspartic_dom_sf"/>
</dbReference>
<feature type="region of interest" description="Disordered" evidence="8">
    <location>
        <begin position="284"/>
        <end position="333"/>
    </location>
</feature>
<feature type="compositionally biased region" description="Low complexity" evidence="8">
    <location>
        <begin position="312"/>
        <end position="333"/>
    </location>
</feature>
<evidence type="ECO:0000256" key="1">
    <source>
        <dbReference type="ARBA" id="ARBA00012493"/>
    </source>
</evidence>